<feature type="signal peptide" evidence="1">
    <location>
        <begin position="1"/>
        <end position="20"/>
    </location>
</feature>
<sequence length="189" mass="21798">MKRTAILMFFLFLLFLAACSDRGVIPRAKMAEINADLFLVDEWFSQNQRYAAATDTSLVYEQVFQKYGYTGEDYVRSLDYYMLDSDRYIKVVKKSRQILEQRKNSVVKLILADDSERRAGFVLDSLIEALPPVGYFPYITDTTEILIVDSLGNVEIMADTVFFMNDTTKYVFLPEIADSLKIKRSVTEL</sequence>
<evidence type="ECO:0000259" key="2">
    <source>
        <dbReference type="Pfam" id="PF14129"/>
    </source>
</evidence>
<evidence type="ECO:0000313" key="4">
    <source>
        <dbReference type="Proteomes" id="UP000823604"/>
    </source>
</evidence>
<keyword evidence="1" id="KW-0732">Signal</keyword>
<reference evidence="3" key="2">
    <citation type="journal article" date="2021" name="PeerJ">
        <title>Extensive microbial diversity within the chicken gut microbiome revealed by metagenomics and culture.</title>
        <authorList>
            <person name="Gilroy R."/>
            <person name="Ravi A."/>
            <person name="Getino M."/>
            <person name="Pursley I."/>
            <person name="Horton D.L."/>
            <person name="Alikhan N.F."/>
            <person name="Baker D."/>
            <person name="Gharbi K."/>
            <person name="Hall N."/>
            <person name="Watson M."/>
            <person name="Adriaenssens E.M."/>
            <person name="Foster-Nyarko E."/>
            <person name="Jarju S."/>
            <person name="Secka A."/>
            <person name="Antonio M."/>
            <person name="Oren A."/>
            <person name="Chaudhuri R.R."/>
            <person name="La Ragione R."/>
            <person name="Hildebrand F."/>
            <person name="Pallen M.J."/>
        </authorList>
    </citation>
    <scope>NUCLEOTIDE SEQUENCE</scope>
    <source>
        <strain evidence="3">B1-8020</strain>
    </source>
</reference>
<feature type="domain" description="DUF4296" evidence="2">
    <location>
        <begin position="23"/>
        <end position="104"/>
    </location>
</feature>
<reference evidence="3" key="1">
    <citation type="submission" date="2020-10" db="EMBL/GenBank/DDBJ databases">
        <authorList>
            <person name="Gilroy R."/>
        </authorList>
    </citation>
    <scope>NUCLEOTIDE SEQUENCE</scope>
    <source>
        <strain evidence="3">B1-8020</strain>
    </source>
</reference>
<dbReference type="Pfam" id="PF14129">
    <property type="entry name" value="DUF4296"/>
    <property type="match status" value="1"/>
</dbReference>
<evidence type="ECO:0000313" key="3">
    <source>
        <dbReference type="EMBL" id="MBO8473148.1"/>
    </source>
</evidence>
<name>A0A9D9NHD2_9BACT</name>
<dbReference type="AlphaFoldDB" id="A0A9D9NHD2"/>
<gene>
    <name evidence="3" type="ORF">IAB81_05905</name>
</gene>
<accession>A0A9D9NHD2</accession>
<feature type="chain" id="PRO_5039287273" evidence="1">
    <location>
        <begin position="21"/>
        <end position="189"/>
    </location>
</feature>
<evidence type="ECO:0000256" key="1">
    <source>
        <dbReference type="SAM" id="SignalP"/>
    </source>
</evidence>
<dbReference type="InterPro" id="IPR025381">
    <property type="entry name" value="DUF4296"/>
</dbReference>
<dbReference type="PROSITE" id="PS51257">
    <property type="entry name" value="PROKAR_LIPOPROTEIN"/>
    <property type="match status" value="1"/>
</dbReference>
<proteinExistence type="predicted"/>
<dbReference type="EMBL" id="JADIMA010000057">
    <property type="protein sequence ID" value="MBO8473148.1"/>
    <property type="molecule type" value="Genomic_DNA"/>
</dbReference>
<comment type="caution">
    <text evidence="3">The sequence shown here is derived from an EMBL/GenBank/DDBJ whole genome shotgun (WGS) entry which is preliminary data.</text>
</comment>
<organism evidence="3 4">
    <name type="scientific">Candidatus Merdivivens pullicola</name>
    <dbReference type="NCBI Taxonomy" id="2840872"/>
    <lineage>
        <taxon>Bacteria</taxon>
        <taxon>Pseudomonadati</taxon>
        <taxon>Bacteroidota</taxon>
        <taxon>Bacteroidia</taxon>
        <taxon>Bacteroidales</taxon>
        <taxon>Muribaculaceae</taxon>
        <taxon>Muribaculaceae incertae sedis</taxon>
        <taxon>Candidatus Merdivivens</taxon>
    </lineage>
</organism>
<dbReference type="Proteomes" id="UP000823604">
    <property type="component" value="Unassembled WGS sequence"/>
</dbReference>
<protein>
    <submittedName>
        <fullName evidence="3">DUF4296 domain-containing protein</fullName>
    </submittedName>
</protein>